<evidence type="ECO:0000256" key="5">
    <source>
        <dbReference type="ARBA" id="ARBA00022737"/>
    </source>
</evidence>
<dbReference type="InterPro" id="IPR023827">
    <property type="entry name" value="Peptidase_S8_Asp-AS"/>
</dbReference>
<comment type="caution">
    <text evidence="13">Lacks conserved residue(s) required for the propagation of feature annotation.</text>
</comment>
<feature type="domain" description="EGF-like" evidence="17">
    <location>
        <begin position="968"/>
        <end position="1006"/>
    </location>
</feature>
<dbReference type="InterPro" id="IPR015500">
    <property type="entry name" value="Peptidase_S8_subtilisin-rel"/>
</dbReference>
<keyword evidence="5" id="KW-0677">Repeat</keyword>
<feature type="region of interest" description="Disordered" evidence="16">
    <location>
        <begin position="87"/>
        <end position="141"/>
    </location>
</feature>
<evidence type="ECO:0000256" key="6">
    <source>
        <dbReference type="ARBA" id="ARBA00022801"/>
    </source>
</evidence>
<evidence type="ECO:0000256" key="10">
    <source>
        <dbReference type="ARBA" id="ARBA00023180"/>
    </source>
</evidence>
<dbReference type="InterPro" id="IPR018097">
    <property type="entry name" value="EGF_Ca-bd_CS"/>
</dbReference>
<feature type="compositionally biased region" description="Polar residues" evidence="16">
    <location>
        <begin position="111"/>
        <end position="123"/>
    </location>
</feature>
<dbReference type="EC" id="3.4.21.62" evidence="12"/>
<dbReference type="PROSITE" id="PS00138">
    <property type="entry name" value="SUBTILASE_SER"/>
    <property type="match status" value="1"/>
</dbReference>
<proteinExistence type="inferred from homology"/>
<evidence type="ECO:0000256" key="12">
    <source>
        <dbReference type="ARBA" id="ARBA00023619"/>
    </source>
</evidence>
<dbReference type="InterPro" id="IPR001881">
    <property type="entry name" value="EGF-like_Ca-bd_dom"/>
</dbReference>
<dbReference type="PROSITE" id="PS50026">
    <property type="entry name" value="EGF_3"/>
    <property type="match status" value="2"/>
</dbReference>
<evidence type="ECO:0000259" key="17">
    <source>
        <dbReference type="PROSITE" id="PS50026"/>
    </source>
</evidence>
<feature type="active site" description="Charge relay system" evidence="14">
    <location>
        <position position="686"/>
    </location>
</feature>
<dbReference type="Gene3D" id="2.10.25.10">
    <property type="entry name" value="Laminin"/>
    <property type="match status" value="3"/>
</dbReference>
<keyword evidence="4" id="KW-0732">Signal</keyword>
<evidence type="ECO:0000256" key="3">
    <source>
        <dbReference type="ARBA" id="ARBA00022670"/>
    </source>
</evidence>
<dbReference type="EMBL" id="AHZU02001508">
    <property type="protein sequence ID" value="KFG31600.1"/>
    <property type="molecule type" value="Genomic_DNA"/>
</dbReference>
<comment type="catalytic activity">
    <reaction evidence="11">
        <text>Hydrolysis of proteins with broad specificity for peptide bonds, and a preference for a large uncharged residue in P1. Hydrolyzes peptide amides.</text>
        <dbReference type="EC" id="3.4.21.62"/>
    </reaction>
</comment>
<dbReference type="Pfam" id="PF00082">
    <property type="entry name" value="Peptidase_S8"/>
    <property type="match status" value="1"/>
</dbReference>
<evidence type="ECO:0000256" key="13">
    <source>
        <dbReference type="PROSITE-ProRule" id="PRU00076"/>
    </source>
</evidence>
<comment type="similarity">
    <text evidence="1 14 15">Belongs to the peptidase S8 family.</text>
</comment>
<dbReference type="InterPro" id="IPR000152">
    <property type="entry name" value="EGF-type_Asp/Asn_hydroxyl_site"/>
</dbReference>
<evidence type="ECO:0000313" key="18">
    <source>
        <dbReference type="EMBL" id="KFG31600.1"/>
    </source>
</evidence>
<evidence type="ECO:0000256" key="4">
    <source>
        <dbReference type="ARBA" id="ARBA00022729"/>
    </source>
</evidence>
<dbReference type="PROSITE" id="PS01187">
    <property type="entry name" value="EGF_CA"/>
    <property type="match status" value="1"/>
</dbReference>
<accession>A0A086JHI2</accession>
<dbReference type="OrthoDB" id="531541at2759"/>
<evidence type="ECO:0000256" key="7">
    <source>
        <dbReference type="ARBA" id="ARBA00022825"/>
    </source>
</evidence>
<dbReference type="PANTHER" id="PTHR43399">
    <property type="entry name" value="SUBTILISIN-RELATED"/>
    <property type="match status" value="1"/>
</dbReference>
<dbReference type="GO" id="GO:0004252">
    <property type="term" value="F:serine-type endopeptidase activity"/>
    <property type="evidence" value="ECO:0007669"/>
    <property type="project" value="UniProtKB-UniRule"/>
</dbReference>
<keyword evidence="8" id="KW-0865">Zymogen</keyword>
<dbReference type="Pfam" id="PF07645">
    <property type="entry name" value="EGF_CA"/>
    <property type="match status" value="2"/>
</dbReference>
<dbReference type="InterPro" id="IPR023828">
    <property type="entry name" value="Peptidase_S8_Ser-AS"/>
</dbReference>
<dbReference type="InterPro" id="IPR034204">
    <property type="entry name" value="PfSUB1-like_cat_dom"/>
</dbReference>
<evidence type="ECO:0000313" key="19">
    <source>
        <dbReference type="Proteomes" id="UP000028837"/>
    </source>
</evidence>
<dbReference type="GO" id="GO:0006508">
    <property type="term" value="P:proteolysis"/>
    <property type="evidence" value="ECO:0007669"/>
    <property type="project" value="UniProtKB-KW"/>
</dbReference>
<feature type="active site" description="Charge relay system" evidence="14">
    <location>
        <position position="631"/>
    </location>
</feature>
<dbReference type="InterPro" id="IPR051048">
    <property type="entry name" value="Peptidase_S8/S53_subtilisin"/>
</dbReference>
<keyword evidence="10" id="KW-0325">Glycoprotein</keyword>
<dbReference type="VEuPathDB" id="ToxoDB:TGDOM2_235860"/>
<evidence type="ECO:0000256" key="1">
    <source>
        <dbReference type="ARBA" id="ARBA00011073"/>
    </source>
</evidence>
<keyword evidence="9" id="KW-1015">Disulfide bond</keyword>
<dbReference type="PROSITE" id="PS00010">
    <property type="entry name" value="ASX_HYDROXYL"/>
    <property type="match status" value="1"/>
</dbReference>
<dbReference type="PANTHER" id="PTHR43399:SF4">
    <property type="entry name" value="CELL WALL-ASSOCIATED PROTEASE"/>
    <property type="match status" value="1"/>
</dbReference>
<dbReference type="CDD" id="cd07473">
    <property type="entry name" value="Peptidases_S8_Subtilisin_like"/>
    <property type="match status" value="1"/>
</dbReference>
<evidence type="ECO:0000256" key="9">
    <source>
        <dbReference type="ARBA" id="ARBA00023157"/>
    </source>
</evidence>
<evidence type="ECO:0000256" key="16">
    <source>
        <dbReference type="SAM" id="MobiDB-lite"/>
    </source>
</evidence>
<evidence type="ECO:0000256" key="8">
    <source>
        <dbReference type="ARBA" id="ARBA00023145"/>
    </source>
</evidence>
<dbReference type="CDD" id="cd00054">
    <property type="entry name" value="EGF_CA"/>
    <property type="match status" value="2"/>
</dbReference>
<keyword evidence="6 14" id="KW-0378">Hydrolase</keyword>
<dbReference type="Gene3D" id="3.40.50.200">
    <property type="entry name" value="Peptidase S8/S53 domain"/>
    <property type="match status" value="1"/>
</dbReference>
<dbReference type="InterPro" id="IPR000209">
    <property type="entry name" value="Peptidase_S8/S53_dom"/>
</dbReference>
<feature type="compositionally biased region" description="Basic and acidic residues" evidence="16">
    <location>
        <begin position="525"/>
        <end position="546"/>
    </location>
</feature>
<organism evidence="18 19">
    <name type="scientific">Toxoplasma gondii GAB2-2007-GAL-DOM2</name>
    <dbReference type="NCBI Taxonomy" id="1130820"/>
    <lineage>
        <taxon>Eukaryota</taxon>
        <taxon>Sar</taxon>
        <taxon>Alveolata</taxon>
        <taxon>Apicomplexa</taxon>
        <taxon>Conoidasida</taxon>
        <taxon>Coccidia</taxon>
        <taxon>Eucoccidiorida</taxon>
        <taxon>Eimeriorina</taxon>
        <taxon>Sarcocystidae</taxon>
        <taxon>Toxoplasma</taxon>
    </lineage>
</organism>
<feature type="active site" description="Charge relay system" evidence="14">
    <location>
        <position position="849"/>
    </location>
</feature>
<feature type="region of interest" description="Disordered" evidence="16">
    <location>
        <begin position="517"/>
        <end position="578"/>
    </location>
</feature>
<sequence>MSDLRAGVQPVSCRSACEADISYARVGSVARFVSLRQKRSRHHEVDPRPLRRHFYYLSTSRPSLFLVFLPLLIVYASGTAVLSQIHDGSDSETRTAEGALGNLAPDKDTRQPVSQFLSLSSSDPLHAPQRVGTAGTSEDPAATSAAISGEKFFKEMAPELRNTAEQPFVLGNTVDVPSSSEEPGNREEYGLLNETRSAPREEQQGIKPETLDFEKGISFVLRPSEGESLLLAGVSSASAEQTDVEKQESAENVKNFSTEVLEGAANLRGRSISPALLPSSSPFPSRASSASSTPDSTALVSSLPPTLASALVSGLSEHLASSFPLFNPSLLPESRWAFSGDEHNLLCLIGPGGSCSKTPTPTELLGLLNESTEWILTPTATILQSIGRTVDKMISGFVLRTAPVLPNYRRNVIISYRGFKPFMLLEMLAQRNHFLHHLSSLFSSLQPIRSIYLRNLGMEIFELPDVLGLGEFMKAALGLRQYVDHVFEDQELTDFDDEKQSASAEERADLGLISFADEPEASGAADDKSSRQIPGERSRNRQKEDPCDGFNSPNDVDAGCGESTKENPDSSSNAFSSQRRRLQVIPNDPFTWKQWPFSDSGPSRWGTEAPRAWELWTGANMQKRLTVAVIDSGVDYRHPDLKNMIWHNEGEICNNGIDDDRNGLVDDCLGWDFIHGDNDPDDDNGHGTASAGIIAAEPNNHIGMAGICWGCEIMILKALNKDIKGTVSSFARAIDYALGKGVKISNNSYGGRGSGFHGLEQAVERARAAGMIFVAAAGNYNGNNDNDKDPVFPASYQLDNIISVAAITRAGSLANFSSYGKTQVDIAAPGAQIMSTSLSGTYRTVEGTSFAVPFVSGAVALVWSRFPYLPYREVIDRILRNAKYNPQLQGYIATSGVLDIRKALTNGAASLPHWDASSSSALLVPTNPLSQCADLRCHPVATCVVTSTLQKSCQCPQGYQGNGFDCRDIDECAFNPCGPASVCRNLPGSFECRCREGFRQVDDSCIDIDECRESWGGRTPGQACPPQAICQNFSGSFDCVCPPGSVWNAQSGYNAQCLTLNTPLTGPCVNNGGCGRNALCQASGAVLYYQRTCVCLNGYEKLSSSVQAGLLGEGRELCIREGIIESEIRRYLTIMQSFATRETLEKKSVEAVPSSNTQGIADGGNGMGTADLLTGGWLWPRSSPPPSPAPSNIAPCFFGICLLGGSAENSNGP</sequence>
<evidence type="ECO:0000256" key="11">
    <source>
        <dbReference type="ARBA" id="ARBA00023529"/>
    </source>
</evidence>
<dbReference type="SMART" id="SM00179">
    <property type="entry name" value="EGF_CA"/>
    <property type="match status" value="2"/>
</dbReference>
<reference evidence="18 19" key="1">
    <citation type="submission" date="2014-02" db="EMBL/GenBank/DDBJ databases">
        <authorList>
            <person name="Sibley D."/>
            <person name="Venepally P."/>
            <person name="Karamycheva S."/>
            <person name="Hadjithomas M."/>
            <person name="Khan A."/>
            <person name="Brunk B."/>
            <person name="Roos D."/>
            <person name="Caler E."/>
            <person name="Lorenzi H."/>
        </authorList>
    </citation>
    <scope>NUCLEOTIDE SEQUENCE [LARGE SCALE GENOMIC DNA]</scope>
    <source>
        <strain evidence="18 19">GAB2-2007-GAL-DOM2</strain>
    </source>
</reference>
<feature type="domain" description="EGF-like" evidence="17">
    <location>
        <begin position="928"/>
        <end position="965"/>
    </location>
</feature>
<evidence type="ECO:0000256" key="2">
    <source>
        <dbReference type="ARBA" id="ARBA00022536"/>
    </source>
</evidence>
<keyword evidence="2 13" id="KW-0245">EGF-like domain</keyword>
<dbReference type="PROSITE" id="PS00136">
    <property type="entry name" value="SUBTILASE_ASP"/>
    <property type="match status" value="1"/>
</dbReference>
<dbReference type="SUPFAM" id="SSF57196">
    <property type="entry name" value="EGF/Laminin"/>
    <property type="match status" value="2"/>
</dbReference>
<dbReference type="SMART" id="SM00181">
    <property type="entry name" value="EGF"/>
    <property type="match status" value="4"/>
</dbReference>
<dbReference type="InterPro" id="IPR049883">
    <property type="entry name" value="NOTCH1_EGF-like"/>
</dbReference>
<gene>
    <name evidence="18" type="ORF">TGDOM2_235860</name>
</gene>
<evidence type="ECO:0000256" key="15">
    <source>
        <dbReference type="RuleBase" id="RU003355"/>
    </source>
</evidence>
<dbReference type="InterPro" id="IPR000742">
    <property type="entry name" value="EGF"/>
</dbReference>
<evidence type="ECO:0000256" key="14">
    <source>
        <dbReference type="PROSITE-ProRule" id="PRU01240"/>
    </source>
</evidence>
<dbReference type="FunFam" id="2.10.25.10:FF:000005">
    <property type="entry name" value="Fibrillin 2"/>
    <property type="match status" value="1"/>
</dbReference>
<dbReference type="Proteomes" id="UP000028837">
    <property type="component" value="Unassembled WGS sequence"/>
</dbReference>
<name>A0A086JHI2_TOXGO</name>
<keyword evidence="3 14" id="KW-0645">Protease</keyword>
<dbReference type="PRINTS" id="PR00723">
    <property type="entry name" value="SUBTILISIN"/>
</dbReference>
<feature type="region of interest" description="Disordered" evidence="16">
    <location>
        <begin position="278"/>
        <end position="299"/>
    </location>
</feature>
<dbReference type="PROSITE" id="PS01186">
    <property type="entry name" value="EGF_2"/>
    <property type="match status" value="1"/>
</dbReference>
<protein>
    <recommendedName>
        <fullName evidence="12">subtilisin</fullName>
        <ecNumber evidence="12">3.4.21.62</ecNumber>
    </recommendedName>
</protein>
<dbReference type="SUPFAM" id="SSF52743">
    <property type="entry name" value="Subtilisin-like"/>
    <property type="match status" value="1"/>
</dbReference>
<dbReference type="PROSITE" id="PS51892">
    <property type="entry name" value="SUBTILASE"/>
    <property type="match status" value="1"/>
</dbReference>
<dbReference type="InterPro" id="IPR036852">
    <property type="entry name" value="Peptidase_S8/S53_dom_sf"/>
</dbReference>
<dbReference type="GO" id="GO:0005509">
    <property type="term" value="F:calcium ion binding"/>
    <property type="evidence" value="ECO:0007669"/>
    <property type="project" value="InterPro"/>
</dbReference>
<dbReference type="AlphaFoldDB" id="A0A086JHI2"/>
<keyword evidence="7 14" id="KW-0720">Serine protease</keyword>
<comment type="caution">
    <text evidence="18">The sequence shown here is derived from an EMBL/GenBank/DDBJ whole genome shotgun (WGS) entry which is preliminary data.</text>
</comment>